<evidence type="ECO:0000256" key="2">
    <source>
        <dbReference type="ARBA" id="ARBA00022475"/>
    </source>
</evidence>
<evidence type="ECO:0000256" key="3">
    <source>
        <dbReference type="ARBA" id="ARBA00022692"/>
    </source>
</evidence>
<dbReference type="PANTHER" id="PTHR42770:SF13">
    <property type="entry name" value="L-METHIONINE_BRANCHED-CHAIN AMINO ACID EXPORTER YJEH"/>
    <property type="match status" value="1"/>
</dbReference>
<dbReference type="InterPro" id="IPR050367">
    <property type="entry name" value="APC_superfamily"/>
</dbReference>
<proteinExistence type="predicted"/>
<feature type="transmembrane region" description="Helical" evidence="6">
    <location>
        <begin position="231"/>
        <end position="251"/>
    </location>
</feature>
<sequence length="446" mass="44294">MTTTREHPADALRRAAPGIGAVAGTALTVAGVVGTGVLVLPALAVRQAGPAALVAVGALLVLSVPLAATFAALGARFPSGGGVAGFVARAMGSRTATVTAWWFYFGVPLGIPALGLFAGDYVEAAVGGGSGTRVATALALIALAAAANVRGVRISGGVQVALTGVLVASLIVVLVLCVPAADFHRLTPVAPHGWAAVAPAALVLVWLLTGWEAVTHLTGRFRNPARDVPRATAATLIVVAVLFGGLTLALITVPGPATATAPVTALLATRLASGGGLIAAALAVVVTVGTANAYLAGLAELGAEMGRTGRGPRWFAGHPCSDIPGRSLSVVTVQALVSLGLVAAFGWSTEHLVLLTAASQVAVYAAGLIAALRLLPRRSSGWWAAAVSLPPIVVLGLLSGWYLLAPAGLAVAALAHRHLTTGGQNVAIGLTGLPDVPAKRTGATAR</sequence>
<feature type="transmembrane region" description="Helical" evidence="6">
    <location>
        <begin position="161"/>
        <end position="181"/>
    </location>
</feature>
<evidence type="ECO:0000256" key="5">
    <source>
        <dbReference type="ARBA" id="ARBA00023136"/>
    </source>
</evidence>
<keyword evidence="5 6" id="KW-0472">Membrane</keyword>
<dbReference type="InterPro" id="IPR002293">
    <property type="entry name" value="AA/rel_permease1"/>
</dbReference>
<evidence type="ECO:0000256" key="1">
    <source>
        <dbReference type="ARBA" id="ARBA00004651"/>
    </source>
</evidence>
<keyword evidence="4 6" id="KW-1133">Transmembrane helix</keyword>
<dbReference type="PIRSF" id="PIRSF006060">
    <property type="entry name" value="AA_transporter"/>
    <property type="match status" value="1"/>
</dbReference>
<dbReference type="EMBL" id="JAVREJ010000017">
    <property type="protein sequence ID" value="MDT0352192.1"/>
    <property type="molecule type" value="Genomic_DNA"/>
</dbReference>
<comment type="caution">
    <text evidence="7">The sequence shown here is derived from an EMBL/GenBank/DDBJ whole genome shotgun (WGS) entry which is preliminary data.</text>
</comment>
<feature type="transmembrane region" description="Helical" evidence="6">
    <location>
        <begin position="353"/>
        <end position="375"/>
    </location>
</feature>
<feature type="transmembrane region" description="Helical" evidence="6">
    <location>
        <begin position="130"/>
        <end position="149"/>
    </location>
</feature>
<keyword evidence="8" id="KW-1185">Reference proteome</keyword>
<name>A0ABU2NE10_9PSEU</name>
<comment type="subcellular location">
    <subcellularLocation>
        <location evidence="1">Cell membrane</location>
        <topology evidence="1">Multi-pass membrane protein</topology>
    </subcellularLocation>
</comment>
<evidence type="ECO:0000256" key="4">
    <source>
        <dbReference type="ARBA" id="ARBA00022989"/>
    </source>
</evidence>
<feature type="transmembrane region" description="Helical" evidence="6">
    <location>
        <begin position="328"/>
        <end position="347"/>
    </location>
</feature>
<keyword evidence="3 6" id="KW-0812">Transmembrane</keyword>
<dbReference type="PANTHER" id="PTHR42770">
    <property type="entry name" value="AMINO ACID TRANSPORTER-RELATED"/>
    <property type="match status" value="1"/>
</dbReference>
<evidence type="ECO:0000313" key="7">
    <source>
        <dbReference type="EMBL" id="MDT0352192.1"/>
    </source>
</evidence>
<dbReference type="Gene3D" id="1.20.1740.10">
    <property type="entry name" value="Amino acid/polyamine transporter I"/>
    <property type="match status" value="1"/>
</dbReference>
<feature type="transmembrane region" description="Helical" evidence="6">
    <location>
        <begin position="21"/>
        <end position="45"/>
    </location>
</feature>
<organism evidence="7 8">
    <name type="scientific">Pseudonocardia charpentierae</name>
    <dbReference type="NCBI Taxonomy" id="3075545"/>
    <lineage>
        <taxon>Bacteria</taxon>
        <taxon>Bacillati</taxon>
        <taxon>Actinomycetota</taxon>
        <taxon>Actinomycetes</taxon>
        <taxon>Pseudonocardiales</taxon>
        <taxon>Pseudonocardiaceae</taxon>
        <taxon>Pseudonocardia</taxon>
    </lineage>
</organism>
<gene>
    <name evidence="7" type="ORF">RM445_21920</name>
</gene>
<evidence type="ECO:0000256" key="6">
    <source>
        <dbReference type="SAM" id="Phobius"/>
    </source>
</evidence>
<feature type="transmembrane region" description="Helical" evidence="6">
    <location>
        <begin position="382"/>
        <end position="404"/>
    </location>
</feature>
<feature type="transmembrane region" description="Helical" evidence="6">
    <location>
        <begin position="271"/>
        <end position="295"/>
    </location>
</feature>
<accession>A0ABU2NE10</accession>
<dbReference type="Proteomes" id="UP001183202">
    <property type="component" value="Unassembled WGS sequence"/>
</dbReference>
<evidence type="ECO:0000313" key="8">
    <source>
        <dbReference type="Proteomes" id="UP001183202"/>
    </source>
</evidence>
<reference evidence="8" key="1">
    <citation type="submission" date="2023-07" db="EMBL/GenBank/DDBJ databases">
        <title>30 novel species of actinomycetes from the DSMZ collection.</title>
        <authorList>
            <person name="Nouioui I."/>
        </authorList>
    </citation>
    <scope>NUCLEOTIDE SEQUENCE [LARGE SCALE GENOMIC DNA]</scope>
    <source>
        <strain evidence="8">DSM 45834</strain>
    </source>
</reference>
<keyword evidence="2" id="KW-1003">Cell membrane</keyword>
<feature type="transmembrane region" description="Helical" evidence="6">
    <location>
        <begin position="193"/>
        <end position="211"/>
    </location>
</feature>
<feature type="transmembrane region" description="Helical" evidence="6">
    <location>
        <begin position="51"/>
        <end position="75"/>
    </location>
</feature>
<protein>
    <submittedName>
        <fullName evidence="7">Amino acid permease</fullName>
    </submittedName>
</protein>
<dbReference type="RefSeq" id="WP_311558702.1">
    <property type="nucleotide sequence ID" value="NZ_JAVREJ010000017.1"/>
</dbReference>
<feature type="transmembrane region" description="Helical" evidence="6">
    <location>
        <begin position="96"/>
        <end position="118"/>
    </location>
</feature>
<dbReference type="Pfam" id="PF13520">
    <property type="entry name" value="AA_permease_2"/>
    <property type="match status" value="1"/>
</dbReference>